<evidence type="ECO:0000313" key="4">
    <source>
        <dbReference type="Proteomes" id="UP001050691"/>
    </source>
</evidence>
<evidence type="ECO:0000259" key="2">
    <source>
        <dbReference type="SMART" id="SM00835"/>
    </source>
</evidence>
<feature type="transmembrane region" description="Helical" evidence="1">
    <location>
        <begin position="304"/>
        <end position="326"/>
    </location>
</feature>
<keyword evidence="1" id="KW-1133">Transmembrane helix</keyword>
<evidence type="ECO:0000256" key="1">
    <source>
        <dbReference type="SAM" id="Phobius"/>
    </source>
</evidence>
<accession>A0AAV5AI20</accession>
<comment type="caution">
    <text evidence="3">The sequence shown here is derived from an EMBL/GenBank/DDBJ whole genome shotgun (WGS) entry which is preliminary data.</text>
</comment>
<reference evidence="3" key="1">
    <citation type="submission" date="2021-10" db="EMBL/GenBank/DDBJ databases">
        <title>De novo Genome Assembly of Clathrus columnatus (Basidiomycota, Fungi) Using Illumina and Nanopore Sequence Data.</title>
        <authorList>
            <person name="Ogiso-Tanaka E."/>
            <person name="Itagaki H."/>
            <person name="Hosoya T."/>
            <person name="Hosaka K."/>
        </authorList>
    </citation>
    <scope>NUCLEOTIDE SEQUENCE</scope>
    <source>
        <strain evidence="3">MO-923</strain>
    </source>
</reference>
<dbReference type="SMART" id="SM00835">
    <property type="entry name" value="Cupin_1"/>
    <property type="match status" value="1"/>
</dbReference>
<dbReference type="PANTHER" id="PTHR31238">
    <property type="entry name" value="GERMIN-LIKE PROTEIN SUBFAMILY 3 MEMBER 3"/>
    <property type="match status" value="1"/>
</dbReference>
<gene>
    <name evidence="3" type="ORF">Clacol_008546</name>
</gene>
<dbReference type="InterPro" id="IPR011051">
    <property type="entry name" value="RmlC_Cupin_sf"/>
</dbReference>
<dbReference type="Proteomes" id="UP001050691">
    <property type="component" value="Unassembled WGS sequence"/>
</dbReference>
<name>A0AAV5AI20_9AGAM</name>
<dbReference type="AlphaFoldDB" id="A0AAV5AI20"/>
<evidence type="ECO:0000313" key="3">
    <source>
        <dbReference type="EMBL" id="GJJ14282.1"/>
    </source>
</evidence>
<dbReference type="InterPro" id="IPR014710">
    <property type="entry name" value="RmlC-like_jellyroll"/>
</dbReference>
<feature type="domain" description="Cupin type-1" evidence="2">
    <location>
        <begin position="48"/>
        <end position="195"/>
    </location>
</feature>
<dbReference type="Gene3D" id="2.60.120.10">
    <property type="entry name" value="Jelly Rolls"/>
    <property type="match status" value="1"/>
</dbReference>
<keyword evidence="1" id="KW-0472">Membrane</keyword>
<dbReference type="Pfam" id="PF00190">
    <property type="entry name" value="Cupin_1"/>
    <property type="match status" value="1"/>
</dbReference>
<dbReference type="InterPro" id="IPR006045">
    <property type="entry name" value="Cupin_1"/>
</dbReference>
<dbReference type="EMBL" id="BPWL01000009">
    <property type="protein sequence ID" value="GJJ14282.1"/>
    <property type="molecule type" value="Genomic_DNA"/>
</dbReference>
<dbReference type="SUPFAM" id="SSF51182">
    <property type="entry name" value="RmlC-like cupins"/>
    <property type="match status" value="1"/>
</dbReference>
<keyword evidence="4" id="KW-1185">Reference proteome</keyword>
<protein>
    <recommendedName>
        <fullName evidence="2">Cupin type-1 domain-containing protein</fullName>
    </recommendedName>
</protein>
<sequence>MSSGVSTFNTTENTRANDATIAKILSDPTDTDQVLDLIAAYGPDAFLFNFTTAARRSGPGGFAFFGQAETWPALNYKNADIGLVSTVLGPCGVNAMHTHRTTELQINIGPGRIRSDFIETNNGQVITNVKVPGTATIFPEGSIHMERNLDCYPTTFFSAFPDKDFNRVDMAQIVNFGAEILNATFAGLGSENLNATGVEQGSVLRGIAECRQQCGLPDDYDFATLYPNIGYFTPDWFNMTTLYSSLTLPGAESGSATAPGTAAPATSSNATIARRHFKDFTVEDTTAGISHAYLTLSENPLQPVVVGLTFTSLFLFVALVFSLLGFGKRRNHFMGEDKF</sequence>
<organism evidence="3 4">
    <name type="scientific">Clathrus columnatus</name>
    <dbReference type="NCBI Taxonomy" id="1419009"/>
    <lineage>
        <taxon>Eukaryota</taxon>
        <taxon>Fungi</taxon>
        <taxon>Dikarya</taxon>
        <taxon>Basidiomycota</taxon>
        <taxon>Agaricomycotina</taxon>
        <taxon>Agaricomycetes</taxon>
        <taxon>Phallomycetidae</taxon>
        <taxon>Phallales</taxon>
        <taxon>Clathraceae</taxon>
        <taxon>Clathrus</taxon>
    </lineage>
</organism>
<proteinExistence type="predicted"/>
<keyword evidence="1" id="KW-0812">Transmembrane</keyword>